<organism evidence="7 8">
    <name type="scientific">Brachybacterium hainanense</name>
    <dbReference type="NCBI Taxonomy" id="1541174"/>
    <lineage>
        <taxon>Bacteria</taxon>
        <taxon>Bacillati</taxon>
        <taxon>Actinomycetota</taxon>
        <taxon>Actinomycetes</taxon>
        <taxon>Micrococcales</taxon>
        <taxon>Dermabacteraceae</taxon>
        <taxon>Brachybacterium</taxon>
    </lineage>
</organism>
<keyword evidence="7" id="KW-0808">Transferase</keyword>
<evidence type="ECO:0000256" key="3">
    <source>
        <dbReference type="ARBA" id="ARBA00023015"/>
    </source>
</evidence>
<evidence type="ECO:0000259" key="6">
    <source>
        <dbReference type="PROSITE" id="PS50949"/>
    </source>
</evidence>
<keyword evidence="4" id="KW-0238">DNA-binding</keyword>
<dbReference type="Proteomes" id="UP001589793">
    <property type="component" value="Unassembled WGS sequence"/>
</dbReference>
<keyword evidence="8" id="KW-1185">Reference proteome</keyword>
<dbReference type="InterPro" id="IPR015421">
    <property type="entry name" value="PyrdxlP-dep_Trfase_major"/>
</dbReference>
<gene>
    <name evidence="7" type="ORF">ACFFF6_02765</name>
</gene>
<dbReference type="InterPro" id="IPR051446">
    <property type="entry name" value="HTH_trans_reg/aminotransferase"/>
</dbReference>
<keyword evidence="5" id="KW-0804">Transcription</keyword>
<dbReference type="InterPro" id="IPR004839">
    <property type="entry name" value="Aminotransferase_I/II_large"/>
</dbReference>
<evidence type="ECO:0000256" key="2">
    <source>
        <dbReference type="ARBA" id="ARBA00022898"/>
    </source>
</evidence>
<dbReference type="PRINTS" id="PR00035">
    <property type="entry name" value="HTHGNTR"/>
</dbReference>
<dbReference type="PROSITE" id="PS50949">
    <property type="entry name" value="HTH_GNTR"/>
    <property type="match status" value="1"/>
</dbReference>
<evidence type="ECO:0000313" key="7">
    <source>
        <dbReference type="EMBL" id="MFC0672873.1"/>
    </source>
</evidence>
<dbReference type="Gene3D" id="1.10.10.10">
    <property type="entry name" value="Winged helix-like DNA-binding domain superfamily/Winged helix DNA-binding domain"/>
    <property type="match status" value="1"/>
</dbReference>
<reference evidence="7 8" key="1">
    <citation type="submission" date="2024-09" db="EMBL/GenBank/DDBJ databases">
        <authorList>
            <person name="Sun Q."/>
            <person name="Mori K."/>
        </authorList>
    </citation>
    <scope>NUCLEOTIDE SEQUENCE [LARGE SCALE GENOMIC DNA]</scope>
    <source>
        <strain evidence="7 8">CICC 10874</strain>
    </source>
</reference>
<dbReference type="RefSeq" id="WP_376978007.1">
    <property type="nucleotide sequence ID" value="NZ_JBHLSV010000002.1"/>
</dbReference>
<name>A0ABV6R7A2_9MICO</name>
<dbReference type="Pfam" id="PF00392">
    <property type="entry name" value="GntR"/>
    <property type="match status" value="1"/>
</dbReference>
<dbReference type="SMART" id="SM00345">
    <property type="entry name" value="HTH_GNTR"/>
    <property type="match status" value="1"/>
</dbReference>
<dbReference type="InterPro" id="IPR036388">
    <property type="entry name" value="WH-like_DNA-bd_sf"/>
</dbReference>
<dbReference type="EMBL" id="JBHLSV010000002">
    <property type="protein sequence ID" value="MFC0672873.1"/>
    <property type="molecule type" value="Genomic_DNA"/>
</dbReference>
<dbReference type="PANTHER" id="PTHR46577:SF1">
    <property type="entry name" value="HTH-TYPE TRANSCRIPTIONAL REGULATORY PROTEIN GABR"/>
    <property type="match status" value="1"/>
</dbReference>
<dbReference type="InterPro" id="IPR015424">
    <property type="entry name" value="PyrdxlP-dep_Trfase"/>
</dbReference>
<evidence type="ECO:0000313" key="8">
    <source>
        <dbReference type="Proteomes" id="UP001589793"/>
    </source>
</evidence>
<accession>A0ABV6R7A2</accession>
<dbReference type="InterPro" id="IPR000524">
    <property type="entry name" value="Tscrpt_reg_HTH_GntR"/>
</dbReference>
<keyword evidence="7" id="KW-0032">Aminotransferase</keyword>
<dbReference type="CDD" id="cd00609">
    <property type="entry name" value="AAT_like"/>
    <property type="match status" value="1"/>
</dbReference>
<keyword evidence="2" id="KW-0663">Pyridoxal phosphate</keyword>
<dbReference type="PANTHER" id="PTHR46577">
    <property type="entry name" value="HTH-TYPE TRANSCRIPTIONAL REGULATORY PROTEIN GABR"/>
    <property type="match status" value="1"/>
</dbReference>
<dbReference type="Pfam" id="PF00155">
    <property type="entry name" value="Aminotran_1_2"/>
    <property type="match status" value="1"/>
</dbReference>
<feature type="domain" description="HTH gntR-type" evidence="6">
    <location>
        <begin position="23"/>
        <end position="91"/>
    </location>
</feature>
<dbReference type="SUPFAM" id="SSF53383">
    <property type="entry name" value="PLP-dependent transferases"/>
    <property type="match status" value="1"/>
</dbReference>
<dbReference type="GO" id="GO:0008483">
    <property type="term" value="F:transaminase activity"/>
    <property type="evidence" value="ECO:0007669"/>
    <property type="project" value="UniProtKB-KW"/>
</dbReference>
<protein>
    <submittedName>
        <fullName evidence="7">PLP-dependent aminotransferase family protein</fullName>
    </submittedName>
</protein>
<keyword evidence="3" id="KW-0805">Transcription regulation</keyword>
<comment type="similarity">
    <text evidence="1">In the C-terminal section; belongs to the class-I pyridoxal-phosphate-dependent aminotransferase family.</text>
</comment>
<dbReference type="Gene3D" id="3.40.640.10">
    <property type="entry name" value="Type I PLP-dependent aspartate aminotransferase-like (Major domain)"/>
    <property type="match status" value="1"/>
</dbReference>
<proteinExistence type="inferred from homology"/>
<dbReference type="SUPFAM" id="SSF46785">
    <property type="entry name" value="Winged helix' DNA-binding domain"/>
    <property type="match status" value="1"/>
</dbReference>
<comment type="caution">
    <text evidence="7">The sequence shown here is derived from an EMBL/GenBank/DDBJ whole genome shotgun (WGS) entry which is preliminary data.</text>
</comment>
<dbReference type="CDD" id="cd07377">
    <property type="entry name" value="WHTH_GntR"/>
    <property type="match status" value="1"/>
</dbReference>
<evidence type="ECO:0000256" key="4">
    <source>
        <dbReference type="ARBA" id="ARBA00023125"/>
    </source>
</evidence>
<evidence type="ECO:0000256" key="5">
    <source>
        <dbReference type="ARBA" id="ARBA00023163"/>
    </source>
</evidence>
<evidence type="ECO:0000256" key="1">
    <source>
        <dbReference type="ARBA" id="ARBA00005384"/>
    </source>
</evidence>
<dbReference type="InterPro" id="IPR036390">
    <property type="entry name" value="WH_DNA-bd_sf"/>
</dbReference>
<sequence length="464" mass="48543">MTPAAPAHPAPLLLEQLGPRPSAAITAWLADRLSALIGEGRIPHGSRLPSERVLAAHLGLTRGTVVRALAVLEERGLLVARQGSGRIVRLPRDVPRPVESLAVRTEPAPPGTIDLRATVLPPHRRTEEAARTAVEGIGRDPARGTAPAHGLPELLEAICGHYARRGLPTSPEQITVTTGAVSGLHLALRAVTAPADRVGLETPGYPNTARVVREAGRRIVPLDAIASAAATAEVLASGGLSAALLTPDFHNPTGRLRDAAERDRLLAAARRGGTALIVDETLVDMNWRRIPLPPPMLRPGTGEPVLLVGSASKSLWAGLRIGWIRAPREITATIGRVRLGVDLGAAIIEQRIAAALLGEGTDPGVLAQVAQQHRTLRQGLAEHLPHWRAPEADGGLSLWCTGLRQDSAALATRAIPLGVVLSPGGLFSATPAGGRRAVRLPFSAPADQLAQALAVLGRLEADAT</sequence>